<dbReference type="SUPFAM" id="SSF55961">
    <property type="entry name" value="Bet v1-like"/>
    <property type="match status" value="1"/>
</dbReference>
<protein>
    <submittedName>
        <fullName evidence="1">DUF1857 family protein</fullName>
    </submittedName>
</protein>
<dbReference type="InterPro" id="IPR023393">
    <property type="entry name" value="START-like_dom_sf"/>
</dbReference>
<evidence type="ECO:0000313" key="2">
    <source>
        <dbReference type="Proteomes" id="UP000501991"/>
    </source>
</evidence>
<sequence>MHFEHLIEINDLANPDVPDLTREEVWFGLLCRAEDPRPFLPGLEACEILTREDTMLTRKLDFGQVVIHDTVRWEPLEWISFESRANDEHPAGLLTISLEQPAPETPALFLRFAYRTGLSETVGEDAKYADFVRSAYHQSDVDTVRVIRMIAESTRTE</sequence>
<proteinExistence type="predicted"/>
<dbReference type="KEGG" id="azq:G3580_19600"/>
<keyword evidence="2" id="KW-1185">Reference proteome</keyword>
<name>A0A6C1B825_9RHOO</name>
<dbReference type="InterPro" id="IPR015075">
    <property type="entry name" value="AtaL"/>
</dbReference>
<dbReference type="AlphaFoldDB" id="A0A6C1B825"/>
<dbReference type="RefSeq" id="WP_173768423.1">
    <property type="nucleotide sequence ID" value="NZ_CP048836.1"/>
</dbReference>
<dbReference type="Gene3D" id="3.30.530.20">
    <property type="match status" value="1"/>
</dbReference>
<dbReference type="CDD" id="cd08863">
    <property type="entry name" value="SRPBCC_DUF1857"/>
    <property type="match status" value="1"/>
</dbReference>
<dbReference type="Proteomes" id="UP000501991">
    <property type="component" value="Chromosome"/>
</dbReference>
<dbReference type="Pfam" id="PF08982">
    <property type="entry name" value="AtaL"/>
    <property type="match status" value="1"/>
</dbReference>
<dbReference type="EMBL" id="CP048836">
    <property type="protein sequence ID" value="QID19627.1"/>
    <property type="molecule type" value="Genomic_DNA"/>
</dbReference>
<evidence type="ECO:0000313" key="1">
    <source>
        <dbReference type="EMBL" id="QID19627.1"/>
    </source>
</evidence>
<organism evidence="1 2">
    <name type="scientific">Nitrogeniibacter mangrovi</name>
    <dbReference type="NCBI Taxonomy" id="2016596"/>
    <lineage>
        <taxon>Bacteria</taxon>
        <taxon>Pseudomonadati</taxon>
        <taxon>Pseudomonadota</taxon>
        <taxon>Betaproteobacteria</taxon>
        <taxon>Rhodocyclales</taxon>
        <taxon>Zoogloeaceae</taxon>
        <taxon>Nitrogeniibacter</taxon>
    </lineage>
</organism>
<accession>A0A6C1B825</accession>
<reference evidence="1 2" key="1">
    <citation type="submission" date="2020-02" db="EMBL/GenBank/DDBJ databases">
        <title>Nitrogenibacter mangrovi gen. nov., sp. nov. isolated from mangrove sediment, a denitrifying betaproteobacterium.</title>
        <authorList>
            <person name="Liao H."/>
            <person name="Tian Y."/>
        </authorList>
    </citation>
    <scope>NUCLEOTIDE SEQUENCE [LARGE SCALE GENOMIC DNA]</scope>
    <source>
        <strain evidence="1 2">M9-3-2</strain>
    </source>
</reference>
<gene>
    <name evidence="1" type="ORF">G3580_19600</name>
</gene>